<name>A0A327W213_9BACT</name>
<dbReference type="AlphaFoldDB" id="A0A327W213"/>
<reference evidence="1 2" key="1">
    <citation type="submission" date="2018-06" db="EMBL/GenBank/DDBJ databases">
        <title>Genomic Encyclopedia of Archaeal and Bacterial Type Strains, Phase II (KMG-II): from individual species to whole genera.</title>
        <authorList>
            <person name="Goeker M."/>
        </authorList>
    </citation>
    <scope>NUCLEOTIDE SEQUENCE [LARGE SCALE GENOMIC DNA]</scope>
    <source>
        <strain evidence="1 2">DSM 29821</strain>
    </source>
</reference>
<sequence length="99" mass="11104">MFPILLTAALAASIILGVFLYRNFNRKRPIPAVLRSAAIVKINSYKSFGIMATVQFNDAGAPQVGERIQQEGDTYKIKGVVFESPQQHNHVWECKLEKI</sequence>
<evidence type="ECO:0000313" key="1">
    <source>
        <dbReference type="EMBL" id="RAJ82326.1"/>
    </source>
</evidence>
<dbReference type="EMBL" id="QLMA01000004">
    <property type="protein sequence ID" value="RAJ82326.1"/>
    <property type="molecule type" value="Genomic_DNA"/>
</dbReference>
<dbReference type="RefSeq" id="WP_111592847.1">
    <property type="nucleotide sequence ID" value="NZ_QLMA01000004.1"/>
</dbReference>
<dbReference type="Proteomes" id="UP000249819">
    <property type="component" value="Unassembled WGS sequence"/>
</dbReference>
<protein>
    <submittedName>
        <fullName evidence="1">Uncharacterized protein</fullName>
    </submittedName>
</protein>
<accession>A0A327W213</accession>
<comment type="caution">
    <text evidence="1">The sequence shown here is derived from an EMBL/GenBank/DDBJ whole genome shotgun (WGS) entry which is preliminary data.</text>
</comment>
<keyword evidence="2" id="KW-1185">Reference proteome</keyword>
<organism evidence="1 2">
    <name type="scientific">Chitinophaga dinghuensis</name>
    <dbReference type="NCBI Taxonomy" id="1539050"/>
    <lineage>
        <taxon>Bacteria</taxon>
        <taxon>Pseudomonadati</taxon>
        <taxon>Bacteroidota</taxon>
        <taxon>Chitinophagia</taxon>
        <taxon>Chitinophagales</taxon>
        <taxon>Chitinophagaceae</taxon>
        <taxon>Chitinophaga</taxon>
    </lineage>
</organism>
<proteinExistence type="predicted"/>
<evidence type="ECO:0000313" key="2">
    <source>
        <dbReference type="Proteomes" id="UP000249819"/>
    </source>
</evidence>
<dbReference type="OrthoDB" id="678238at2"/>
<gene>
    <name evidence="1" type="ORF">CLV59_104552</name>
</gene>